<proteinExistence type="predicted"/>
<reference evidence="1" key="1">
    <citation type="submission" date="2021-05" db="EMBL/GenBank/DDBJ databases">
        <authorList>
            <person name="Pietrasiak N."/>
            <person name="Ward R."/>
            <person name="Stajich J.E."/>
            <person name="Kurbessoian T."/>
        </authorList>
    </citation>
    <scope>NUCLEOTIDE SEQUENCE</scope>
    <source>
        <strain evidence="1">UHER 2000/2452</strain>
    </source>
</reference>
<dbReference type="EMBL" id="JAHHHD010000009">
    <property type="protein sequence ID" value="MBW4659154.1"/>
    <property type="molecule type" value="Genomic_DNA"/>
</dbReference>
<comment type="caution">
    <text evidence="1">The sequence shown here is derived from an EMBL/GenBank/DDBJ whole genome shotgun (WGS) entry which is preliminary data.</text>
</comment>
<evidence type="ECO:0000313" key="2">
    <source>
        <dbReference type="Proteomes" id="UP000757435"/>
    </source>
</evidence>
<evidence type="ECO:0000313" key="1">
    <source>
        <dbReference type="EMBL" id="MBW4659154.1"/>
    </source>
</evidence>
<accession>A0A951QC39</accession>
<reference evidence="1" key="2">
    <citation type="journal article" date="2022" name="Microbiol. Resour. Announc.">
        <title>Metagenome Sequencing to Explore Phylogenomics of Terrestrial Cyanobacteria.</title>
        <authorList>
            <person name="Ward R.D."/>
            <person name="Stajich J.E."/>
            <person name="Johansen J.R."/>
            <person name="Huntemann M."/>
            <person name="Clum A."/>
            <person name="Foster B."/>
            <person name="Foster B."/>
            <person name="Roux S."/>
            <person name="Palaniappan K."/>
            <person name="Varghese N."/>
            <person name="Mukherjee S."/>
            <person name="Reddy T.B.K."/>
            <person name="Daum C."/>
            <person name="Copeland A."/>
            <person name="Chen I.A."/>
            <person name="Ivanova N.N."/>
            <person name="Kyrpides N.C."/>
            <person name="Shapiro N."/>
            <person name="Eloe-Fadrosh E.A."/>
            <person name="Pietrasiak N."/>
        </authorList>
    </citation>
    <scope>NUCLEOTIDE SEQUENCE</scope>
    <source>
        <strain evidence="1">UHER 2000/2452</strain>
    </source>
</reference>
<dbReference type="Proteomes" id="UP000757435">
    <property type="component" value="Unassembled WGS sequence"/>
</dbReference>
<name>A0A951QC39_9CYAN</name>
<dbReference type="AlphaFoldDB" id="A0A951QC39"/>
<organism evidence="1 2">
    <name type="scientific">Drouetiella hepatica Uher 2000/2452</name>
    <dbReference type="NCBI Taxonomy" id="904376"/>
    <lineage>
        <taxon>Bacteria</taxon>
        <taxon>Bacillati</taxon>
        <taxon>Cyanobacteriota</taxon>
        <taxon>Cyanophyceae</taxon>
        <taxon>Oculatellales</taxon>
        <taxon>Oculatellaceae</taxon>
        <taxon>Drouetiella</taxon>
    </lineage>
</organism>
<sequence length="98" mass="11121">MTTSLDAENRRSYRKLVLSIAASENTLNLLMAICDDRNLRQQIIQDYEAELRERSVVTVLGADELIGVRLREARSGADELIGVRLREARSEVVEFLSQ</sequence>
<gene>
    <name evidence="1" type="ORF">KME15_10800</name>
</gene>
<protein>
    <submittedName>
        <fullName evidence="1">Uncharacterized protein</fullName>
    </submittedName>
</protein>